<accession>A0A8I0TWN3</accession>
<sequence length="533" mass="57137">MFRTNVQNVGRNEPSCDGEQPGRRVGTATGRTDASTGGCADVAVIGGGMAGMATALRLQAAGLATVVLEAHGHAGGCAGYYRKRGFSFDVGATTLVDFGPGGVGGELLDGVGIPPLDAWELPGYQAHLPDRRVVLHRDQDAWHAERLRTLGDSARHRAFWDLLDRLAHTFWRASRAGVRLPVRSPADALHDLRAVGWSGLSHVRHLNRTLGDALRDHGLRADAPLVGLLAMLVEDTVHSGVDDAPLINAALGVTIRGAGLSRHHGGMHGFWRVLVGRYRELGGSLRTACRVAHVQGGPGAYRLTTRQGILHARRIVCAVPAATTAEICAGLPVGRALHGYLRRDADTLGGATVVCLGVPESEVEGHDMTHHQLLRSYDRPLGDGNNMFVSVSTPGDTLSAPPGHRAVMISTHTDLADWRDLDQAEYEQRKKEAGERLLSCARRVYPRLGERAVIAQTGTPRSYERFAFRPQGAVGGVRQRLANTNQHAIPHDLGGPGLWLVGDSTWPGLGTVACVLGSRIVAEGLLKERRRAR</sequence>
<feature type="compositionally biased region" description="Polar residues" evidence="1">
    <location>
        <begin position="1"/>
        <end position="10"/>
    </location>
</feature>
<dbReference type="PANTHER" id="PTHR46313:SF3">
    <property type="entry name" value="PROLYCOPENE ISOMERASE, CHLOROPLASTIC"/>
    <property type="match status" value="1"/>
</dbReference>
<dbReference type="InterPro" id="IPR002937">
    <property type="entry name" value="Amino_oxidase"/>
</dbReference>
<dbReference type="RefSeq" id="WP_078907340.1">
    <property type="nucleotide sequence ID" value="NZ_JADBGF010000001.1"/>
</dbReference>
<dbReference type="InterPro" id="IPR045892">
    <property type="entry name" value="CrtISO-like"/>
</dbReference>
<proteinExistence type="predicted"/>
<dbReference type="Pfam" id="PF01593">
    <property type="entry name" value="Amino_oxidase"/>
    <property type="match status" value="1"/>
</dbReference>
<comment type="caution">
    <text evidence="3">The sequence shown here is derived from an EMBL/GenBank/DDBJ whole genome shotgun (WGS) entry which is preliminary data.</text>
</comment>
<dbReference type="GO" id="GO:0016491">
    <property type="term" value="F:oxidoreductase activity"/>
    <property type="evidence" value="ECO:0007669"/>
    <property type="project" value="InterPro"/>
</dbReference>
<dbReference type="GO" id="GO:0016116">
    <property type="term" value="P:carotenoid metabolic process"/>
    <property type="evidence" value="ECO:0007669"/>
    <property type="project" value="InterPro"/>
</dbReference>
<dbReference type="Proteomes" id="UP000629287">
    <property type="component" value="Unassembled WGS sequence"/>
</dbReference>
<dbReference type="SUPFAM" id="SSF51905">
    <property type="entry name" value="FAD/NAD(P)-binding domain"/>
    <property type="match status" value="1"/>
</dbReference>
<evidence type="ECO:0000313" key="3">
    <source>
        <dbReference type="EMBL" id="MBE1602241.1"/>
    </source>
</evidence>
<feature type="region of interest" description="Disordered" evidence="1">
    <location>
        <begin position="1"/>
        <end position="33"/>
    </location>
</feature>
<organism evidence="3 4">
    <name type="scientific">Streptomyces stelliscabiei</name>
    <dbReference type="NCBI Taxonomy" id="146820"/>
    <lineage>
        <taxon>Bacteria</taxon>
        <taxon>Bacillati</taxon>
        <taxon>Actinomycetota</taxon>
        <taxon>Actinomycetes</taxon>
        <taxon>Kitasatosporales</taxon>
        <taxon>Streptomycetaceae</taxon>
        <taxon>Streptomyces</taxon>
    </lineage>
</organism>
<protein>
    <submittedName>
        <fullName evidence="3">C-3',4' desaturase CrtD</fullName>
    </submittedName>
</protein>
<feature type="domain" description="Amine oxidase" evidence="2">
    <location>
        <begin position="49"/>
        <end position="513"/>
    </location>
</feature>
<dbReference type="EMBL" id="JADBGF010000001">
    <property type="protein sequence ID" value="MBE1602241.1"/>
    <property type="molecule type" value="Genomic_DNA"/>
</dbReference>
<evidence type="ECO:0000313" key="4">
    <source>
        <dbReference type="Proteomes" id="UP000629287"/>
    </source>
</evidence>
<evidence type="ECO:0000259" key="2">
    <source>
        <dbReference type="Pfam" id="PF01593"/>
    </source>
</evidence>
<evidence type="ECO:0000256" key="1">
    <source>
        <dbReference type="SAM" id="MobiDB-lite"/>
    </source>
</evidence>
<dbReference type="PANTHER" id="PTHR46313">
    <property type="match status" value="1"/>
</dbReference>
<dbReference type="OrthoDB" id="833207at2"/>
<keyword evidence="4" id="KW-1185">Reference proteome</keyword>
<dbReference type="InterPro" id="IPR036188">
    <property type="entry name" value="FAD/NAD-bd_sf"/>
</dbReference>
<dbReference type="AlphaFoldDB" id="A0A8I0TWN3"/>
<dbReference type="GeneID" id="86832826"/>
<name>A0A8I0TWN3_9ACTN</name>
<gene>
    <name evidence="3" type="ORF">H4687_008370</name>
</gene>
<reference evidence="3 4" key="1">
    <citation type="submission" date="2020-10" db="EMBL/GenBank/DDBJ databases">
        <title>Sequencing the genomes of 1000 actinobacteria strains.</title>
        <authorList>
            <person name="Klenk H.-P."/>
        </authorList>
    </citation>
    <scope>NUCLEOTIDE SEQUENCE [LARGE SCALE GENOMIC DNA]</scope>
    <source>
        <strain evidence="3 4">DSM 41803</strain>
    </source>
</reference>
<dbReference type="Gene3D" id="3.50.50.60">
    <property type="entry name" value="FAD/NAD(P)-binding domain"/>
    <property type="match status" value="2"/>
</dbReference>